<dbReference type="SUPFAM" id="SSF48403">
    <property type="entry name" value="Ankyrin repeat"/>
    <property type="match status" value="1"/>
</dbReference>
<feature type="repeat" description="ANK" evidence="1">
    <location>
        <begin position="59"/>
        <end position="91"/>
    </location>
</feature>
<dbReference type="Pfam" id="PF00023">
    <property type="entry name" value="Ank"/>
    <property type="match status" value="1"/>
</dbReference>
<comment type="caution">
    <text evidence="3">The sequence shown here is derived from an EMBL/GenBank/DDBJ whole genome shotgun (WGS) entry which is preliminary data.</text>
</comment>
<dbReference type="PROSITE" id="PS50088">
    <property type="entry name" value="ANK_REPEAT"/>
    <property type="match status" value="1"/>
</dbReference>
<dbReference type="EMBL" id="VDLU01000002">
    <property type="protein sequence ID" value="TNJ28232.1"/>
    <property type="molecule type" value="Genomic_DNA"/>
</dbReference>
<evidence type="ECO:0000313" key="3">
    <source>
        <dbReference type="EMBL" id="TNJ28232.1"/>
    </source>
</evidence>
<gene>
    <name evidence="3" type="ORF">GMRT_14384</name>
</gene>
<feature type="compositionally biased region" description="Basic and acidic residues" evidence="2">
    <location>
        <begin position="623"/>
        <end position="638"/>
    </location>
</feature>
<dbReference type="PROSITE" id="PS50297">
    <property type="entry name" value="ANK_REP_REGION"/>
    <property type="match status" value="1"/>
</dbReference>
<organism evidence="3 4">
    <name type="scientific">Giardia muris</name>
    <dbReference type="NCBI Taxonomy" id="5742"/>
    <lineage>
        <taxon>Eukaryota</taxon>
        <taxon>Metamonada</taxon>
        <taxon>Diplomonadida</taxon>
        <taxon>Hexamitidae</taxon>
        <taxon>Giardiinae</taxon>
        <taxon>Giardia</taxon>
    </lineage>
</organism>
<dbReference type="Gene3D" id="1.25.40.20">
    <property type="entry name" value="Ankyrin repeat-containing domain"/>
    <property type="match status" value="2"/>
</dbReference>
<dbReference type="InterPro" id="IPR036770">
    <property type="entry name" value="Ankyrin_rpt-contain_sf"/>
</dbReference>
<feature type="compositionally biased region" description="Basic and acidic residues" evidence="2">
    <location>
        <begin position="238"/>
        <end position="247"/>
    </location>
</feature>
<sequence length="764" mass="82044">MSALIDAVKANDEKLVKANLAETCKQDELGNTALMHAASEGYVKLVKLLAKESGMQNSEGTTALMFAAQNGHVDVAKALVGSEGGMSDQDGMTALIYAAQAEHPEIVKLLVSKEAGKTTSMKDTALMFAATTGNIAVVKLLAKEEKMQNGEGKTALMYAAEAGRQEVAMHLKKSEATIKDSNGRLAYQYADENGHSEIADILNPDTTTMTSKKSQAKSQATTKTAATKGSTASKKKGKDAGKTKSVTDGDSTEGFSGTHDERNDSVARLNTKVSESFYGNEQSYRQQSMIAYHQDDHYSGSAPARGSPSQPSTNQTFDPKRASAILGTTGIEDMDTFTEHSSYQTLQLGNTKIRTSAPVRRNYPRQAVPSEPVLRVGTPGPTRPKVGLNMPSDDTGHVQRPTATMRASLVVAQPIPESTRVLAQTDLSIAEEDVPVVVPTRQMPPTFNSTVNPARTPSIRRYSTASMTQTIQNVAEASQYTNLPPGHRMAPVTYQLPNGQVVTTVTSVVENSNFQPLGMTEVADHVVNPNIGTFAVVHPSYGPGGDNEIVDPHSSNVYPEYPLYKHYYTTPATDDPFQGDNYPNSATVRNATRLSTTARDKNLIRELRESIAGPDPTEEYPDPDAHTRDRVPTKKEYESTSGTSPRTRLPLAQLQGANPNYVSSPPPGSPLRNTLEAARMGATGEPNMIGTGMGMSGMQYSVMTNSYAQPPSRGSPSLVPGQPVFVALPCRHLVSTDGNPATLYSGKCPKCGNNVINFIHVQNE</sequence>
<feature type="region of interest" description="Disordered" evidence="2">
    <location>
        <begin position="371"/>
        <end position="393"/>
    </location>
</feature>
<dbReference type="PANTHER" id="PTHR24184">
    <property type="entry name" value="SI:CH211-189E2.2"/>
    <property type="match status" value="1"/>
</dbReference>
<dbReference type="PANTHER" id="PTHR24184:SF11">
    <property type="entry name" value="ANKYRIN REPEAT AND SOCS BOX CONTAINING 3"/>
    <property type="match status" value="1"/>
</dbReference>
<reference evidence="3 4" key="1">
    <citation type="submission" date="2019-05" db="EMBL/GenBank/DDBJ databases">
        <title>The compact genome of Giardia muris reveals important steps in the evolution of intestinal protozoan parasites.</title>
        <authorList>
            <person name="Xu F."/>
            <person name="Jimenez-Gonzalez A."/>
            <person name="Einarsson E."/>
            <person name="Astvaldsson A."/>
            <person name="Peirasmaki D."/>
            <person name="Eckmann L."/>
            <person name="Andersson J.O."/>
            <person name="Svard S.G."/>
            <person name="Jerlstrom-Hultqvist J."/>
        </authorList>
    </citation>
    <scope>NUCLEOTIDE SEQUENCE [LARGE SCALE GENOMIC DNA]</scope>
    <source>
        <strain evidence="3 4">Roberts-Thomson</strain>
    </source>
</reference>
<evidence type="ECO:0000256" key="2">
    <source>
        <dbReference type="SAM" id="MobiDB-lite"/>
    </source>
</evidence>
<dbReference type="Pfam" id="PF12796">
    <property type="entry name" value="Ank_2"/>
    <property type="match status" value="2"/>
</dbReference>
<protein>
    <submittedName>
        <fullName evidence="3">Ankyrin repeat protein 1</fullName>
    </submittedName>
</protein>
<dbReference type="OrthoDB" id="20872at2759"/>
<feature type="region of interest" description="Disordered" evidence="2">
    <location>
        <begin position="207"/>
        <end position="265"/>
    </location>
</feature>
<dbReference type="VEuPathDB" id="GiardiaDB:GMRT_14384"/>
<feature type="region of interest" description="Disordered" evidence="2">
    <location>
        <begin position="606"/>
        <end position="648"/>
    </location>
</feature>
<accession>A0A4Z1SQT6</accession>
<dbReference type="SMART" id="SM00248">
    <property type="entry name" value="ANK"/>
    <property type="match status" value="5"/>
</dbReference>
<name>A0A4Z1SQT6_GIAMU</name>
<keyword evidence="4" id="KW-1185">Reference proteome</keyword>
<dbReference type="AlphaFoldDB" id="A0A4Z1SQT6"/>
<keyword evidence="1" id="KW-0040">ANK repeat</keyword>
<proteinExistence type="predicted"/>
<feature type="compositionally biased region" description="Polar residues" evidence="2">
    <location>
        <begin position="307"/>
        <end position="317"/>
    </location>
</feature>
<dbReference type="Proteomes" id="UP000315496">
    <property type="component" value="Chromosome 2"/>
</dbReference>
<feature type="region of interest" description="Disordered" evidence="2">
    <location>
        <begin position="296"/>
        <end position="320"/>
    </location>
</feature>
<feature type="compositionally biased region" description="Low complexity" evidence="2">
    <location>
        <begin position="207"/>
        <end position="232"/>
    </location>
</feature>
<evidence type="ECO:0000313" key="4">
    <source>
        <dbReference type="Proteomes" id="UP000315496"/>
    </source>
</evidence>
<evidence type="ECO:0000256" key="1">
    <source>
        <dbReference type="PROSITE-ProRule" id="PRU00023"/>
    </source>
</evidence>
<dbReference type="InterPro" id="IPR002110">
    <property type="entry name" value="Ankyrin_rpt"/>
</dbReference>